<feature type="chain" id="PRO_5003156344" description="TIL domain-containing protein" evidence="5">
    <location>
        <begin position="22"/>
        <end position="120"/>
    </location>
</feature>
<reference evidence="7 8" key="1">
    <citation type="journal article" date="2010" name="Science">
        <title>Genomic comparison of the ants Camponotus floridanus and Harpegnathos saltator.</title>
        <authorList>
            <person name="Bonasio R."/>
            <person name="Zhang G."/>
            <person name="Ye C."/>
            <person name="Mutti N.S."/>
            <person name="Fang X."/>
            <person name="Qin N."/>
            <person name="Donahue G."/>
            <person name="Yang P."/>
            <person name="Li Q."/>
            <person name="Li C."/>
            <person name="Zhang P."/>
            <person name="Huang Z."/>
            <person name="Berger S.L."/>
            <person name="Reinberg D."/>
            <person name="Wang J."/>
            <person name="Liebig J."/>
        </authorList>
    </citation>
    <scope>NUCLEOTIDE SEQUENCE [LARGE SCALE GENOMIC DNA]</scope>
    <source>
        <strain evidence="8">C129</strain>
    </source>
</reference>
<evidence type="ECO:0000259" key="6">
    <source>
        <dbReference type="Pfam" id="PF01826"/>
    </source>
</evidence>
<gene>
    <name evidence="7" type="ORF">EAG_00873</name>
</gene>
<dbReference type="GO" id="GO:0004867">
    <property type="term" value="F:serine-type endopeptidase inhibitor activity"/>
    <property type="evidence" value="ECO:0007669"/>
    <property type="project" value="UniProtKB-KW"/>
</dbReference>
<dbReference type="AlphaFoldDB" id="E1ZW93"/>
<dbReference type="Pfam" id="PF01826">
    <property type="entry name" value="TIL"/>
    <property type="match status" value="1"/>
</dbReference>
<dbReference type="InterPro" id="IPR002919">
    <property type="entry name" value="TIL_dom"/>
</dbReference>
<dbReference type="OMA" id="CENMDQW"/>
<feature type="signal peptide" evidence="5">
    <location>
        <begin position="1"/>
        <end position="21"/>
    </location>
</feature>
<dbReference type="Gene3D" id="2.10.25.10">
    <property type="entry name" value="Laminin"/>
    <property type="match status" value="1"/>
</dbReference>
<dbReference type="PANTHER" id="PTHR23259:SF70">
    <property type="entry name" value="ACCESSORY GLAND PROTEIN ACP62F-RELATED"/>
    <property type="match status" value="1"/>
</dbReference>
<evidence type="ECO:0000256" key="2">
    <source>
        <dbReference type="ARBA" id="ARBA00022690"/>
    </source>
</evidence>
<dbReference type="InterPro" id="IPR036084">
    <property type="entry name" value="Ser_inhib-like_sf"/>
</dbReference>
<dbReference type="CDD" id="cd19941">
    <property type="entry name" value="TIL"/>
    <property type="match status" value="1"/>
</dbReference>
<keyword evidence="5" id="KW-0732">Signal</keyword>
<name>E1ZW93_CAMFO</name>
<accession>E1ZW93</accession>
<evidence type="ECO:0000256" key="4">
    <source>
        <dbReference type="ARBA" id="ARBA00023157"/>
    </source>
</evidence>
<evidence type="ECO:0000256" key="1">
    <source>
        <dbReference type="ARBA" id="ARBA00007611"/>
    </source>
</evidence>
<evidence type="ECO:0000256" key="5">
    <source>
        <dbReference type="SAM" id="SignalP"/>
    </source>
</evidence>
<dbReference type="InParanoid" id="E1ZW93"/>
<proteinExistence type="inferred from homology"/>
<dbReference type="Proteomes" id="UP000000311">
    <property type="component" value="Unassembled WGS sequence"/>
</dbReference>
<evidence type="ECO:0000313" key="8">
    <source>
        <dbReference type="Proteomes" id="UP000000311"/>
    </source>
</evidence>
<keyword evidence="2" id="KW-0646">Protease inhibitor</keyword>
<protein>
    <recommendedName>
        <fullName evidence="6">TIL domain-containing protein</fullName>
    </recommendedName>
</protein>
<dbReference type="InterPro" id="IPR051368">
    <property type="entry name" value="SerProtInhib-TIL_Domain"/>
</dbReference>
<evidence type="ECO:0000313" key="7">
    <source>
        <dbReference type="EMBL" id="EFN74533.1"/>
    </source>
</evidence>
<keyword evidence="8" id="KW-1185">Reference proteome</keyword>
<dbReference type="EMBL" id="GL434781">
    <property type="protein sequence ID" value="EFN74533.1"/>
    <property type="molecule type" value="Genomic_DNA"/>
</dbReference>
<sequence length="120" mass="14058">MRFLEARFMLFAFAVLSDVYCSDDLDAVYVGKVGESYVDYQSYQDLDTFLSVECEKHEEYSECFGDRTCQKTCENMDQWEKMSCARRKVCIRGCICEDGYVRDNYGGVCIRENNCPRVRH</sequence>
<evidence type="ECO:0000256" key="3">
    <source>
        <dbReference type="ARBA" id="ARBA00022900"/>
    </source>
</evidence>
<dbReference type="OrthoDB" id="6236007at2759"/>
<feature type="domain" description="TIL" evidence="6">
    <location>
        <begin position="54"/>
        <end position="115"/>
    </location>
</feature>
<dbReference type="SUPFAM" id="SSF57567">
    <property type="entry name" value="Serine protease inhibitors"/>
    <property type="match status" value="1"/>
</dbReference>
<keyword evidence="4" id="KW-1015">Disulfide bond</keyword>
<organism evidence="8">
    <name type="scientific">Camponotus floridanus</name>
    <name type="common">Florida carpenter ant</name>
    <dbReference type="NCBI Taxonomy" id="104421"/>
    <lineage>
        <taxon>Eukaryota</taxon>
        <taxon>Metazoa</taxon>
        <taxon>Ecdysozoa</taxon>
        <taxon>Arthropoda</taxon>
        <taxon>Hexapoda</taxon>
        <taxon>Insecta</taxon>
        <taxon>Pterygota</taxon>
        <taxon>Neoptera</taxon>
        <taxon>Endopterygota</taxon>
        <taxon>Hymenoptera</taxon>
        <taxon>Apocrita</taxon>
        <taxon>Aculeata</taxon>
        <taxon>Formicoidea</taxon>
        <taxon>Formicidae</taxon>
        <taxon>Formicinae</taxon>
        <taxon>Camponotus</taxon>
    </lineage>
</organism>
<keyword evidence="3" id="KW-0722">Serine protease inhibitor</keyword>
<dbReference type="PANTHER" id="PTHR23259">
    <property type="entry name" value="RIDDLE"/>
    <property type="match status" value="1"/>
</dbReference>
<comment type="similarity">
    <text evidence="1">Belongs to the serine protease inhibitor-like (TIL domain-containing) family.</text>
</comment>